<feature type="domain" description="Protein kinase" evidence="8">
    <location>
        <begin position="19"/>
        <end position="274"/>
    </location>
</feature>
<dbReference type="PROSITE" id="PS00108">
    <property type="entry name" value="PROTEIN_KINASE_ST"/>
    <property type="match status" value="1"/>
</dbReference>
<accession>A0A2T0SG92</accession>
<dbReference type="Proteomes" id="UP000239494">
    <property type="component" value="Unassembled WGS sequence"/>
</dbReference>
<dbReference type="CDD" id="cd14014">
    <property type="entry name" value="STKc_PknB_like"/>
    <property type="match status" value="1"/>
</dbReference>
<evidence type="ECO:0000259" key="8">
    <source>
        <dbReference type="PROSITE" id="PS50011"/>
    </source>
</evidence>
<evidence type="ECO:0000256" key="7">
    <source>
        <dbReference type="SAM" id="MobiDB-lite"/>
    </source>
</evidence>
<dbReference type="SUPFAM" id="SSF56112">
    <property type="entry name" value="Protein kinase-like (PK-like)"/>
    <property type="match status" value="1"/>
</dbReference>
<keyword evidence="2 9" id="KW-0723">Serine/threonine-protein kinase</keyword>
<evidence type="ECO:0000313" key="9">
    <source>
        <dbReference type="EMBL" id="PRY32425.1"/>
    </source>
</evidence>
<dbReference type="InterPro" id="IPR008271">
    <property type="entry name" value="Ser/Thr_kinase_AS"/>
</dbReference>
<evidence type="ECO:0000313" key="10">
    <source>
        <dbReference type="Proteomes" id="UP000239494"/>
    </source>
</evidence>
<name>A0A2T0SG92_9PSEU</name>
<evidence type="ECO:0000256" key="4">
    <source>
        <dbReference type="ARBA" id="ARBA00022741"/>
    </source>
</evidence>
<evidence type="ECO:0000256" key="6">
    <source>
        <dbReference type="ARBA" id="ARBA00022840"/>
    </source>
</evidence>
<keyword evidence="5 9" id="KW-0418">Kinase</keyword>
<keyword evidence="4" id="KW-0547">Nucleotide-binding</keyword>
<evidence type="ECO:0000256" key="1">
    <source>
        <dbReference type="ARBA" id="ARBA00012513"/>
    </source>
</evidence>
<gene>
    <name evidence="9" type="ORF">CLV43_12119</name>
</gene>
<dbReference type="Pfam" id="PF00069">
    <property type="entry name" value="Pkinase"/>
    <property type="match status" value="1"/>
</dbReference>
<dbReference type="EMBL" id="PVTF01000021">
    <property type="protein sequence ID" value="PRY32425.1"/>
    <property type="molecule type" value="Genomic_DNA"/>
</dbReference>
<dbReference type="InterPro" id="IPR000719">
    <property type="entry name" value="Prot_kinase_dom"/>
</dbReference>
<feature type="region of interest" description="Disordered" evidence="7">
    <location>
        <begin position="314"/>
        <end position="336"/>
    </location>
</feature>
<sequence>MRGPAVPLPVNDEPLAGRYRLGEVIGVGGVATVYRAWDTRLHRQVAIKLCAAHGDLANARRFDNEVRTLAGLHHPGLVSVHDAGTSPDGRPFVVLRLVEGRTLRDRMADGPLPVDEVRSVGAAVADALSYVHARGVVHRDVKPSNILLDEDGVPYLADFGLAHSVGSTRLTRTGLLVGTAAYIAPEQVRGADVDSPADVYALGLVLLECLTGRFEYTGSDVEAIVARLHRAPVIPDDLPADLARLLALMTEQSPGDRPGARQCAEALRTGQPTAVTAVPLPRPRRRVLVAAAGLLGAVGIGWAVAPGPVAPVSEPPGAARPAVVQSSAPVTSTTPETPVQLVAISTAPPVTEQQAPDVVEPAAVPQQEPEHDQVKGSLPGAGPRPGMRPGPAPGVKPGPGEQRGPGKDRTPAHPGGARKGKP</sequence>
<reference evidence="9 10" key="1">
    <citation type="submission" date="2018-03" db="EMBL/GenBank/DDBJ databases">
        <title>Genomic Encyclopedia of Archaeal and Bacterial Type Strains, Phase II (KMG-II): from individual species to whole genera.</title>
        <authorList>
            <person name="Goeker M."/>
        </authorList>
    </citation>
    <scope>NUCLEOTIDE SEQUENCE [LARGE SCALE GENOMIC DNA]</scope>
    <source>
        <strain evidence="9 10">DSM 44720</strain>
    </source>
</reference>
<dbReference type="GO" id="GO:0005524">
    <property type="term" value="F:ATP binding"/>
    <property type="evidence" value="ECO:0007669"/>
    <property type="project" value="UniProtKB-KW"/>
</dbReference>
<feature type="region of interest" description="Disordered" evidence="7">
    <location>
        <begin position="350"/>
        <end position="422"/>
    </location>
</feature>
<dbReference type="AlphaFoldDB" id="A0A2T0SG92"/>
<evidence type="ECO:0000256" key="3">
    <source>
        <dbReference type="ARBA" id="ARBA00022679"/>
    </source>
</evidence>
<keyword evidence="6" id="KW-0067">ATP-binding</keyword>
<dbReference type="PANTHER" id="PTHR43289">
    <property type="entry name" value="MITOGEN-ACTIVATED PROTEIN KINASE KINASE KINASE 20-RELATED"/>
    <property type="match status" value="1"/>
</dbReference>
<feature type="compositionally biased region" description="Polar residues" evidence="7">
    <location>
        <begin position="324"/>
        <end position="336"/>
    </location>
</feature>
<dbReference type="Gene3D" id="3.30.200.20">
    <property type="entry name" value="Phosphorylase Kinase, domain 1"/>
    <property type="match status" value="1"/>
</dbReference>
<protein>
    <recommendedName>
        <fullName evidence="1">non-specific serine/threonine protein kinase</fullName>
        <ecNumber evidence="1">2.7.11.1</ecNumber>
    </recommendedName>
</protein>
<keyword evidence="3" id="KW-0808">Transferase</keyword>
<organism evidence="9 10">
    <name type="scientific">Umezawaea tangerina</name>
    <dbReference type="NCBI Taxonomy" id="84725"/>
    <lineage>
        <taxon>Bacteria</taxon>
        <taxon>Bacillati</taxon>
        <taxon>Actinomycetota</taxon>
        <taxon>Actinomycetes</taxon>
        <taxon>Pseudonocardiales</taxon>
        <taxon>Pseudonocardiaceae</taxon>
        <taxon>Umezawaea</taxon>
    </lineage>
</organism>
<feature type="compositionally biased region" description="Pro residues" evidence="7">
    <location>
        <begin position="386"/>
        <end position="396"/>
    </location>
</feature>
<dbReference type="SMART" id="SM00220">
    <property type="entry name" value="S_TKc"/>
    <property type="match status" value="1"/>
</dbReference>
<keyword evidence="10" id="KW-1185">Reference proteome</keyword>
<evidence type="ECO:0000256" key="2">
    <source>
        <dbReference type="ARBA" id="ARBA00022527"/>
    </source>
</evidence>
<dbReference type="PROSITE" id="PS50011">
    <property type="entry name" value="PROTEIN_KINASE_DOM"/>
    <property type="match status" value="1"/>
</dbReference>
<evidence type="ECO:0000256" key="5">
    <source>
        <dbReference type="ARBA" id="ARBA00022777"/>
    </source>
</evidence>
<dbReference type="Gene3D" id="1.10.510.10">
    <property type="entry name" value="Transferase(Phosphotransferase) domain 1"/>
    <property type="match status" value="1"/>
</dbReference>
<proteinExistence type="predicted"/>
<dbReference type="EC" id="2.7.11.1" evidence="1"/>
<dbReference type="InterPro" id="IPR011009">
    <property type="entry name" value="Kinase-like_dom_sf"/>
</dbReference>
<dbReference type="GO" id="GO:0004674">
    <property type="term" value="F:protein serine/threonine kinase activity"/>
    <property type="evidence" value="ECO:0007669"/>
    <property type="project" value="UniProtKB-KW"/>
</dbReference>
<comment type="caution">
    <text evidence="9">The sequence shown here is derived from an EMBL/GenBank/DDBJ whole genome shotgun (WGS) entry which is preliminary data.</text>
</comment>
<dbReference type="PANTHER" id="PTHR43289:SF6">
    <property type="entry name" value="SERINE_THREONINE-PROTEIN KINASE NEKL-3"/>
    <property type="match status" value="1"/>
</dbReference>
<dbReference type="OrthoDB" id="9762169at2"/>